<evidence type="ECO:0000313" key="1">
    <source>
        <dbReference type="EMBL" id="AJW29960.1"/>
    </source>
</evidence>
<geneLocation type="plasmid" evidence="1">
    <name>pLM19O2</name>
</geneLocation>
<keyword evidence="1" id="KW-0614">Plasmid</keyword>
<organism evidence="1">
    <name type="scientific">Ochrobactrum sp. LM19</name>
    <dbReference type="NCBI Taxonomy" id="1449781"/>
    <lineage>
        <taxon>Bacteria</taxon>
        <taxon>Pseudomonadati</taxon>
        <taxon>Pseudomonadota</taxon>
        <taxon>Alphaproteobacteria</taxon>
        <taxon>Hyphomicrobiales</taxon>
        <taxon>Brucellaceae</taxon>
        <taxon>Brucella/Ochrobactrum group</taxon>
        <taxon>Ochrobactrum</taxon>
    </lineage>
</organism>
<dbReference type="AlphaFoldDB" id="A0A0D5A0W9"/>
<reference evidence="1" key="1">
    <citation type="submission" date="2014-09" db="EMBL/GenBank/DDBJ databases">
        <title>The mobilome of the heavy metals and metalloids hypertolerant bacteria from the Lubin copper mine (Poland).</title>
        <authorList>
            <person name="Dziewit L."/>
            <person name="Bartosik D."/>
        </authorList>
    </citation>
    <scope>NUCLEOTIDE SEQUENCE</scope>
    <source>
        <plasmid evidence="1">pLM19O2</plasmid>
    </source>
</reference>
<name>A0A0D5A0W9_9HYPH</name>
<dbReference type="EMBL" id="KM659092">
    <property type="protein sequence ID" value="AJW29960.1"/>
    <property type="molecule type" value="Genomic_DNA"/>
</dbReference>
<protein>
    <submittedName>
        <fullName evidence="1">Uncharacterized protein</fullName>
    </submittedName>
</protein>
<gene>
    <name evidence="1" type="ORF">pLM19O2_p15</name>
</gene>
<accession>A0A0D5A0W9</accession>
<proteinExistence type="predicted"/>
<sequence>MTVTTTRRRALVETLSDRLGQEPKTIAEFLIALKDEGMCIVRTEELAAILADLNQLIVGHVPLKTALSSPAYERSQQLVNLLDERLKHY</sequence>